<dbReference type="InterPro" id="IPR049337">
    <property type="entry name" value="TOR1A_C"/>
</dbReference>
<dbReference type="InterPro" id="IPR010448">
    <property type="entry name" value="Torsin"/>
</dbReference>
<reference evidence="2" key="1">
    <citation type="journal article" date="2008" name="Nature">
        <title>The amphioxus genome and the evolution of the chordate karyotype.</title>
        <authorList>
            <consortium name="US DOE Joint Genome Institute (JGI-PGF)"/>
            <person name="Putnam N.H."/>
            <person name="Butts T."/>
            <person name="Ferrier D.E.K."/>
            <person name="Furlong R.F."/>
            <person name="Hellsten U."/>
            <person name="Kawashima T."/>
            <person name="Robinson-Rechavi M."/>
            <person name="Shoguchi E."/>
            <person name="Terry A."/>
            <person name="Yu J.-K."/>
            <person name="Benito-Gutierrez E.L."/>
            <person name="Dubchak I."/>
            <person name="Garcia-Fernandez J."/>
            <person name="Gibson-Brown J.J."/>
            <person name="Grigoriev I.V."/>
            <person name="Horton A.C."/>
            <person name="de Jong P.J."/>
            <person name="Jurka J."/>
            <person name="Kapitonov V.V."/>
            <person name="Kohara Y."/>
            <person name="Kuroki Y."/>
            <person name="Lindquist E."/>
            <person name="Lucas S."/>
            <person name="Osoegawa K."/>
            <person name="Pennacchio L.A."/>
            <person name="Salamov A.A."/>
            <person name="Satou Y."/>
            <person name="Sauka-Spengler T."/>
            <person name="Schmutz J."/>
            <person name="Shin-I T."/>
            <person name="Toyoda A."/>
            <person name="Bronner-Fraser M."/>
            <person name="Fujiyama A."/>
            <person name="Holland L.Z."/>
            <person name="Holland P.W.H."/>
            <person name="Satoh N."/>
            <person name="Rokhsar D.S."/>
        </authorList>
    </citation>
    <scope>NUCLEOTIDE SEQUENCE [LARGE SCALE GENOMIC DNA]</scope>
    <source>
        <strain evidence="2">S238N-H82</strain>
        <tissue evidence="2">Testes</tissue>
    </source>
</reference>
<evidence type="ECO:0000259" key="1">
    <source>
        <dbReference type="Pfam" id="PF21376"/>
    </source>
</evidence>
<dbReference type="InParanoid" id="C3ZWP4"/>
<sequence length="137" mass="15373">MFLHKVGRSPCVYTLLLVRVRGGAARRGCGCVYGEFVESSASGELSYLRAIGGLWYSRLTEKNLIDAFIPFLPLGKKHVKQCIEDDLRAKGHTVTEDVVTKVADELQYFPDQEQLTLYSKSGCKRVSQKVDLVMEEL</sequence>
<dbReference type="PANTHER" id="PTHR10760">
    <property type="entry name" value="TORSIN"/>
    <property type="match status" value="1"/>
</dbReference>
<dbReference type="AlphaFoldDB" id="C3ZWP4"/>
<dbReference type="EMBL" id="GG666702">
    <property type="protein sequence ID" value="EEN43026.1"/>
    <property type="molecule type" value="Genomic_DNA"/>
</dbReference>
<gene>
    <name evidence="2" type="ORF">BRAFLDRAFT_103831</name>
</gene>
<organism>
    <name type="scientific">Branchiostoma floridae</name>
    <name type="common">Florida lancelet</name>
    <name type="synonym">Amphioxus</name>
    <dbReference type="NCBI Taxonomy" id="7739"/>
    <lineage>
        <taxon>Eukaryota</taxon>
        <taxon>Metazoa</taxon>
        <taxon>Chordata</taxon>
        <taxon>Cephalochordata</taxon>
        <taxon>Leptocardii</taxon>
        <taxon>Amphioxiformes</taxon>
        <taxon>Branchiostomatidae</taxon>
        <taxon>Branchiostoma</taxon>
    </lineage>
</organism>
<dbReference type="STRING" id="7739.C3ZWP4"/>
<dbReference type="Pfam" id="PF21376">
    <property type="entry name" value="TOR1A_C"/>
    <property type="match status" value="1"/>
</dbReference>
<dbReference type="PANTHER" id="PTHR10760:SF2">
    <property type="entry name" value="LD13476P-RELATED"/>
    <property type="match status" value="1"/>
</dbReference>
<protein>
    <recommendedName>
        <fullName evidence="1">Torsin-1A C-terminal domain-containing protein</fullName>
    </recommendedName>
</protein>
<evidence type="ECO:0000313" key="2">
    <source>
        <dbReference type="EMBL" id="EEN43026.1"/>
    </source>
</evidence>
<name>C3ZWP4_BRAFL</name>
<accession>C3ZWP4</accession>
<dbReference type="eggNOG" id="KOG2170">
    <property type="taxonomic scope" value="Eukaryota"/>
</dbReference>
<dbReference type="GO" id="GO:0016887">
    <property type="term" value="F:ATP hydrolysis activity"/>
    <property type="evidence" value="ECO:0007669"/>
    <property type="project" value="InterPro"/>
</dbReference>
<dbReference type="GO" id="GO:0005524">
    <property type="term" value="F:ATP binding"/>
    <property type="evidence" value="ECO:0007669"/>
    <property type="project" value="InterPro"/>
</dbReference>
<feature type="domain" description="Torsin-1A C-terminal" evidence="1">
    <location>
        <begin position="77"/>
        <end position="131"/>
    </location>
</feature>
<proteinExistence type="predicted"/>
<dbReference type="GO" id="GO:0005737">
    <property type="term" value="C:cytoplasm"/>
    <property type="evidence" value="ECO:0007669"/>
    <property type="project" value="UniProtKB-ARBA"/>
</dbReference>